<gene>
    <name evidence="2" type="ORF">LTR16_009399</name>
</gene>
<accession>A0ABR0JT89</accession>
<evidence type="ECO:0000313" key="3">
    <source>
        <dbReference type="Proteomes" id="UP001357485"/>
    </source>
</evidence>
<feature type="non-terminal residue" evidence="2">
    <location>
        <position position="1"/>
    </location>
</feature>
<evidence type="ECO:0000313" key="2">
    <source>
        <dbReference type="EMBL" id="KAK5070300.1"/>
    </source>
</evidence>
<feature type="compositionally biased region" description="Low complexity" evidence="1">
    <location>
        <begin position="78"/>
        <end position="98"/>
    </location>
</feature>
<evidence type="ECO:0008006" key="4">
    <source>
        <dbReference type="Google" id="ProtNLM"/>
    </source>
</evidence>
<evidence type="ECO:0000256" key="1">
    <source>
        <dbReference type="SAM" id="MobiDB-lite"/>
    </source>
</evidence>
<name>A0ABR0JT89_9PEZI</name>
<dbReference type="Proteomes" id="UP001357485">
    <property type="component" value="Unassembled WGS sequence"/>
</dbReference>
<organism evidence="2 3">
    <name type="scientific">Cryomyces antarcticus</name>
    <dbReference type="NCBI Taxonomy" id="329879"/>
    <lineage>
        <taxon>Eukaryota</taxon>
        <taxon>Fungi</taxon>
        <taxon>Dikarya</taxon>
        <taxon>Ascomycota</taxon>
        <taxon>Pezizomycotina</taxon>
        <taxon>Dothideomycetes</taxon>
        <taxon>Dothideomycetes incertae sedis</taxon>
        <taxon>Cryomyces</taxon>
    </lineage>
</organism>
<proteinExistence type="predicted"/>
<sequence>PSASSSGGLPAGFSAPGSAQSSKAAGSTTYTTALSTVTVSPVPASSIAPVPAQSSKAAGGVRTTYVTALVTVTVTPVPAEASPSSAPSAAPQAPASSSNSKTPCATDGALICNGASQFGLCDHGFVVWQPVAAGTSCMNGGIVKKRGLRLRPHGRLGAWHGEVGGSYAAAARSSAAGH</sequence>
<keyword evidence="3" id="KW-1185">Reference proteome</keyword>
<dbReference type="EMBL" id="JAVRRA010027064">
    <property type="protein sequence ID" value="KAK5070300.1"/>
    <property type="molecule type" value="Genomic_DNA"/>
</dbReference>
<comment type="caution">
    <text evidence="2">The sequence shown here is derived from an EMBL/GenBank/DDBJ whole genome shotgun (WGS) entry which is preliminary data.</text>
</comment>
<protein>
    <recommendedName>
        <fullName evidence="4">Carbohydrate-binding module family 19 domain-containing protein</fullName>
    </recommendedName>
</protein>
<feature type="region of interest" description="Disordered" evidence="1">
    <location>
        <begin position="1"/>
        <end position="26"/>
    </location>
</feature>
<reference evidence="2 3" key="1">
    <citation type="submission" date="2023-08" db="EMBL/GenBank/DDBJ databases">
        <title>Black Yeasts Isolated from many extreme environments.</title>
        <authorList>
            <person name="Coleine C."/>
            <person name="Stajich J.E."/>
            <person name="Selbmann L."/>
        </authorList>
    </citation>
    <scope>NUCLEOTIDE SEQUENCE [LARGE SCALE GENOMIC DNA]</scope>
    <source>
        <strain evidence="2 3">CCFEE 536</strain>
    </source>
</reference>
<feature type="region of interest" description="Disordered" evidence="1">
    <location>
        <begin position="78"/>
        <end position="100"/>
    </location>
</feature>